<dbReference type="Proteomes" id="UP001283361">
    <property type="component" value="Unassembled WGS sequence"/>
</dbReference>
<reference evidence="2" key="1">
    <citation type="journal article" date="2023" name="G3 (Bethesda)">
        <title>A reference genome for the long-term kleptoplast-retaining sea slug Elysia crispata morphotype clarki.</title>
        <authorList>
            <person name="Eastman K.E."/>
            <person name="Pendleton A.L."/>
            <person name="Shaikh M.A."/>
            <person name="Suttiyut T."/>
            <person name="Ogas R."/>
            <person name="Tomko P."/>
            <person name="Gavelis G."/>
            <person name="Widhalm J.R."/>
            <person name="Wisecaver J.H."/>
        </authorList>
    </citation>
    <scope>NUCLEOTIDE SEQUENCE</scope>
    <source>
        <strain evidence="2">ECLA1</strain>
    </source>
</reference>
<keyword evidence="3" id="KW-1185">Reference proteome</keyword>
<dbReference type="EMBL" id="JAWDGP010005492">
    <property type="protein sequence ID" value="KAK3756631.1"/>
    <property type="molecule type" value="Genomic_DNA"/>
</dbReference>
<feature type="region of interest" description="Disordered" evidence="1">
    <location>
        <begin position="35"/>
        <end position="54"/>
    </location>
</feature>
<accession>A0AAE1D426</accession>
<organism evidence="2 3">
    <name type="scientific">Elysia crispata</name>
    <name type="common">lettuce slug</name>
    <dbReference type="NCBI Taxonomy" id="231223"/>
    <lineage>
        <taxon>Eukaryota</taxon>
        <taxon>Metazoa</taxon>
        <taxon>Spiralia</taxon>
        <taxon>Lophotrochozoa</taxon>
        <taxon>Mollusca</taxon>
        <taxon>Gastropoda</taxon>
        <taxon>Heterobranchia</taxon>
        <taxon>Euthyneura</taxon>
        <taxon>Panpulmonata</taxon>
        <taxon>Sacoglossa</taxon>
        <taxon>Placobranchoidea</taxon>
        <taxon>Plakobranchidae</taxon>
        <taxon>Elysia</taxon>
    </lineage>
</organism>
<evidence type="ECO:0000313" key="2">
    <source>
        <dbReference type="EMBL" id="KAK3756631.1"/>
    </source>
</evidence>
<name>A0AAE1D426_9GAST</name>
<sequence>MTSGYPSQWRCSPDIKGIAILFSCDVFQELDKGNRTISATPRPPVTSRPPTEPEWRVLQGSDAVTPRCHSSGFYFLKLTKLRNVSMLVISFIVP</sequence>
<dbReference type="AlphaFoldDB" id="A0AAE1D426"/>
<feature type="compositionally biased region" description="Pro residues" evidence="1">
    <location>
        <begin position="41"/>
        <end position="52"/>
    </location>
</feature>
<evidence type="ECO:0000313" key="3">
    <source>
        <dbReference type="Proteomes" id="UP001283361"/>
    </source>
</evidence>
<proteinExistence type="predicted"/>
<evidence type="ECO:0000256" key="1">
    <source>
        <dbReference type="SAM" id="MobiDB-lite"/>
    </source>
</evidence>
<gene>
    <name evidence="2" type="ORF">RRG08_045142</name>
</gene>
<protein>
    <submittedName>
        <fullName evidence="2">Uncharacterized protein</fullName>
    </submittedName>
</protein>
<comment type="caution">
    <text evidence="2">The sequence shown here is derived from an EMBL/GenBank/DDBJ whole genome shotgun (WGS) entry which is preliminary data.</text>
</comment>